<dbReference type="PROSITE" id="PS00028">
    <property type="entry name" value="ZINC_FINGER_C2H2_1"/>
    <property type="match status" value="1"/>
</dbReference>
<accession>A0A167ZIJ0</accession>
<dbReference type="InterPro" id="IPR013087">
    <property type="entry name" value="Znf_C2H2_type"/>
</dbReference>
<evidence type="ECO:0000256" key="7">
    <source>
        <dbReference type="PROSITE-ProRule" id="PRU00042"/>
    </source>
</evidence>
<dbReference type="InterPro" id="IPR056436">
    <property type="entry name" value="Znf-C2H2_ZIC1-5/GLI1-3-like"/>
</dbReference>
<keyword evidence="4 7" id="KW-0863">Zinc-finger</keyword>
<dbReference type="GO" id="GO:0000981">
    <property type="term" value="F:DNA-binding transcription factor activity, RNA polymerase II-specific"/>
    <property type="evidence" value="ECO:0007669"/>
    <property type="project" value="TreeGrafter"/>
</dbReference>
<dbReference type="PROSITE" id="PS50157">
    <property type="entry name" value="ZINC_FINGER_C2H2_2"/>
    <property type="match status" value="2"/>
</dbReference>
<evidence type="ECO:0000259" key="9">
    <source>
        <dbReference type="PROSITE" id="PS50157"/>
    </source>
</evidence>
<dbReference type="GO" id="GO:0000978">
    <property type="term" value="F:RNA polymerase II cis-regulatory region sequence-specific DNA binding"/>
    <property type="evidence" value="ECO:0007669"/>
    <property type="project" value="TreeGrafter"/>
</dbReference>
<dbReference type="EMBL" id="AZGZ01000010">
    <property type="protein sequence ID" value="KZZ92708.1"/>
    <property type="molecule type" value="Genomic_DNA"/>
</dbReference>
<feature type="compositionally biased region" description="Low complexity" evidence="8">
    <location>
        <begin position="63"/>
        <end position="72"/>
    </location>
</feature>
<dbReference type="Pfam" id="PF23561">
    <property type="entry name" value="zf-C2H2_15"/>
    <property type="match status" value="1"/>
</dbReference>
<dbReference type="OrthoDB" id="3214149at2759"/>
<reference evidence="10 11" key="1">
    <citation type="journal article" date="2016" name="Genome Biol. Evol.">
        <title>Divergent and convergent evolution of fungal pathogenicity.</title>
        <authorList>
            <person name="Shang Y."/>
            <person name="Xiao G."/>
            <person name="Zheng P."/>
            <person name="Cen K."/>
            <person name="Zhan S."/>
            <person name="Wang C."/>
        </authorList>
    </citation>
    <scope>NUCLEOTIDE SEQUENCE [LARGE SCALE GENOMIC DNA]</scope>
    <source>
        <strain evidence="10 11">ARSEF 7405</strain>
    </source>
</reference>
<gene>
    <name evidence="10" type="ORF">AAP_02789</name>
</gene>
<protein>
    <submittedName>
        <fullName evidence="10">C2H2 finger domain-containing protein</fullName>
    </submittedName>
</protein>
<dbReference type="GO" id="GO:0005634">
    <property type="term" value="C:nucleus"/>
    <property type="evidence" value="ECO:0007669"/>
    <property type="project" value="UniProtKB-SubCell"/>
</dbReference>
<evidence type="ECO:0000256" key="4">
    <source>
        <dbReference type="ARBA" id="ARBA00022771"/>
    </source>
</evidence>
<dbReference type="Proteomes" id="UP000242877">
    <property type="component" value="Unassembled WGS sequence"/>
</dbReference>
<proteinExistence type="predicted"/>
<keyword evidence="5" id="KW-0862">Zinc</keyword>
<evidence type="ECO:0000256" key="8">
    <source>
        <dbReference type="SAM" id="MobiDB-lite"/>
    </source>
</evidence>
<dbReference type="SMART" id="SM00355">
    <property type="entry name" value="ZnF_C2H2"/>
    <property type="match status" value="3"/>
</dbReference>
<evidence type="ECO:0000256" key="1">
    <source>
        <dbReference type="ARBA" id="ARBA00004123"/>
    </source>
</evidence>
<feature type="region of interest" description="Disordered" evidence="8">
    <location>
        <begin position="1"/>
        <end position="78"/>
    </location>
</feature>
<dbReference type="Pfam" id="PF00096">
    <property type="entry name" value="zf-C2H2"/>
    <property type="match status" value="1"/>
</dbReference>
<dbReference type="InterPro" id="IPR043359">
    <property type="entry name" value="GLI-like"/>
</dbReference>
<feature type="domain" description="C2H2-type" evidence="9">
    <location>
        <begin position="143"/>
        <end position="170"/>
    </location>
</feature>
<evidence type="ECO:0000256" key="5">
    <source>
        <dbReference type="ARBA" id="ARBA00022833"/>
    </source>
</evidence>
<keyword evidence="6" id="KW-0539">Nucleus</keyword>
<feature type="region of interest" description="Disordered" evidence="8">
    <location>
        <begin position="200"/>
        <end position="261"/>
    </location>
</feature>
<dbReference type="AlphaFoldDB" id="A0A167ZIJ0"/>
<keyword evidence="2" id="KW-0479">Metal-binding</keyword>
<evidence type="ECO:0000313" key="10">
    <source>
        <dbReference type="EMBL" id="KZZ92708.1"/>
    </source>
</evidence>
<dbReference type="InterPro" id="IPR036236">
    <property type="entry name" value="Znf_C2H2_sf"/>
</dbReference>
<feature type="region of interest" description="Disordered" evidence="8">
    <location>
        <begin position="328"/>
        <end position="364"/>
    </location>
</feature>
<feature type="compositionally biased region" description="Basic and acidic residues" evidence="8">
    <location>
        <begin position="328"/>
        <end position="345"/>
    </location>
</feature>
<evidence type="ECO:0000256" key="6">
    <source>
        <dbReference type="ARBA" id="ARBA00023242"/>
    </source>
</evidence>
<keyword evidence="11" id="KW-1185">Reference proteome</keyword>
<feature type="compositionally biased region" description="Low complexity" evidence="8">
    <location>
        <begin position="1"/>
        <end position="15"/>
    </location>
</feature>
<organism evidence="10 11">
    <name type="scientific">Ascosphaera apis ARSEF 7405</name>
    <dbReference type="NCBI Taxonomy" id="392613"/>
    <lineage>
        <taxon>Eukaryota</taxon>
        <taxon>Fungi</taxon>
        <taxon>Dikarya</taxon>
        <taxon>Ascomycota</taxon>
        <taxon>Pezizomycotina</taxon>
        <taxon>Eurotiomycetes</taxon>
        <taxon>Eurotiomycetidae</taxon>
        <taxon>Onygenales</taxon>
        <taxon>Ascosphaeraceae</taxon>
        <taxon>Ascosphaera</taxon>
    </lineage>
</organism>
<comment type="caution">
    <text evidence="10">The sequence shown here is derived from an EMBL/GenBank/DDBJ whole genome shotgun (WGS) entry which is preliminary data.</text>
</comment>
<dbReference type="Gene3D" id="3.30.160.60">
    <property type="entry name" value="Classic Zinc Finger"/>
    <property type="match status" value="3"/>
</dbReference>
<evidence type="ECO:0000256" key="2">
    <source>
        <dbReference type="ARBA" id="ARBA00022723"/>
    </source>
</evidence>
<comment type="subcellular location">
    <subcellularLocation>
        <location evidence="1">Nucleus</location>
    </subcellularLocation>
</comment>
<evidence type="ECO:0000256" key="3">
    <source>
        <dbReference type="ARBA" id="ARBA00022737"/>
    </source>
</evidence>
<dbReference type="VEuPathDB" id="FungiDB:AAP_02789"/>
<dbReference type="PANTHER" id="PTHR45718">
    <property type="entry name" value="TRANSCRIPTIONAL ACTIVATOR CUBITUS INTERRUPTUS"/>
    <property type="match status" value="1"/>
</dbReference>
<feature type="compositionally biased region" description="Polar residues" evidence="8">
    <location>
        <begin position="208"/>
        <end position="218"/>
    </location>
</feature>
<dbReference type="GO" id="GO:0008270">
    <property type="term" value="F:zinc ion binding"/>
    <property type="evidence" value="ECO:0007669"/>
    <property type="project" value="UniProtKB-KW"/>
</dbReference>
<dbReference type="FunFam" id="3.30.160.60:FF:000201">
    <property type="entry name" value="C2H2 finger domain protein (Gli3)"/>
    <property type="match status" value="1"/>
</dbReference>
<keyword evidence="3" id="KW-0677">Repeat</keyword>
<evidence type="ECO:0000313" key="11">
    <source>
        <dbReference type="Proteomes" id="UP000242877"/>
    </source>
</evidence>
<sequence>MADSPDSPLSSLASDDFADDMKLEEPVHAPVIATPRNRGAKRRKLRNSGWDGNVSLHDEVRASSPVSSISSDTSHELPESPEMLALIGGTVEDDYTGVARDQVTACQWDGCHVGDMGDMDSLVKHIHEEHIGPKHKRYLCEWMNCTRKGQSHASGYALRAHIRSHTKEKPFYCSLPECDRSFTRSDALTKHMRTVHEAEALRPFEAAPQNTAPPTTQKAPRMKLKLNQPSAPDGERSASATPAAAGTKSTSNADTPFSPDLEFDEREQNLPLEYLYRLLRRQIIWAEQEGEELRQNSTLIERLRQEAWKEKEELLSRVLKAEEEIHKAKGVPPERAHTHTYKGDETPAETVKHVGTARDSNDDL</sequence>
<name>A0A167ZIJ0_9EURO</name>
<dbReference type="PANTHER" id="PTHR45718:SF4">
    <property type="entry name" value="TRANSCRIPTIONAL ACTIVATOR CUBITUS INTERRUPTUS"/>
    <property type="match status" value="1"/>
</dbReference>
<feature type="domain" description="C2H2-type" evidence="9">
    <location>
        <begin position="171"/>
        <end position="201"/>
    </location>
</feature>
<dbReference type="SUPFAM" id="SSF57667">
    <property type="entry name" value="beta-beta-alpha zinc fingers"/>
    <property type="match status" value="1"/>
</dbReference>